<feature type="compositionally biased region" description="Polar residues" evidence="1">
    <location>
        <begin position="85"/>
        <end position="109"/>
    </location>
</feature>
<evidence type="ECO:0000313" key="3">
    <source>
        <dbReference type="Proteomes" id="UP000824890"/>
    </source>
</evidence>
<feature type="region of interest" description="Disordered" evidence="1">
    <location>
        <begin position="1"/>
        <end position="124"/>
    </location>
</feature>
<feature type="compositionally biased region" description="Polar residues" evidence="1">
    <location>
        <begin position="1"/>
        <end position="10"/>
    </location>
</feature>
<protein>
    <submittedName>
        <fullName evidence="2">Uncharacterized protein</fullName>
    </submittedName>
</protein>
<reference evidence="2 3" key="1">
    <citation type="submission" date="2021-05" db="EMBL/GenBank/DDBJ databases">
        <title>Genome Assembly of Synthetic Allotetraploid Brassica napus Reveals Homoeologous Exchanges between Subgenomes.</title>
        <authorList>
            <person name="Davis J.T."/>
        </authorList>
    </citation>
    <scope>NUCLEOTIDE SEQUENCE [LARGE SCALE GENOMIC DNA]</scope>
    <source>
        <strain evidence="3">cv. Da-Ae</strain>
        <tissue evidence="2">Seedling</tissue>
    </source>
</reference>
<sequence>TPPTKQSKLTTGIHRNLNYNHRKATSNNCIGESINRLESRSHPNSDQNPSKTFTPDGSTKESANHQNPQPATQHQGDHRIPESKPTCQETTPSESSHRQGNTAAHSLSQGFKREKRESLPFPYQ</sequence>
<organism evidence="2 3">
    <name type="scientific">Brassica napus</name>
    <name type="common">Rape</name>
    <dbReference type="NCBI Taxonomy" id="3708"/>
    <lineage>
        <taxon>Eukaryota</taxon>
        <taxon>Viridiplantae</taxon>
        <taxon>Streptophyta</taxon>
        <taxon>Embryophyta</taxon>
        <taxon>Tracheophyta</taxon>
        <taxon>Spermatophyta</taxon>
        <taxon>Magnoliopsida</taxon>
        <taxon>eudicotyledons</taxon>
        <taxon>Gunneridae</taxon>
        <taxon>Pentapetalae</taxon>
        <taxon>rosids</taxon>
        <taxon>malvids</taxon>
        <taxon>Brassicales</taxon>
        <taxon>Brassicaceae</taxon>
        <taxon>Brassiceae</taxon>
        <taxon>Brassica</taxon>
    </lineage>
</organism>
<proteinExistence type="predicted"/>
<feature type="compositionally biased region" description="Polar residues" evidence="1">
    <location>
        <begin position="64"/>
        <end position="74"/>
    </location>
</feature>
<comment type="caution">
    <text evidence="2">The sequence shown here is derived from an EMBL/GenBank/DDBJ whole genome shotgun (WGS) entry which is preliminary data.</text>
</comment>
<evidence type="ECO:0000313" key="2">
    <source>
        <dbReference type="EMBL" id="KAH0874855.1"/>
    </source>
</evidence>
<accession>A0ABQ7Z415</accession>
<feature type="non-terminal residue" evidence="2">
    <location>
        <position position="1"/>
    </location>
</feature>
<feature type="non-terminal residue" evidence="2">
    <location>
        <position position="124"/>
    </location>
</feature>
<evidence type="ECO:0000256" key="1">
    <source>
        <dbReference type="SAM" id="MobiDB-lite"/>
    </source>
</evidence>
<feature type="compositionally biased region" description="Polar residues" evidence="1">
    <location>
        <begin position="44"/>
        <end position="57"/>
    </location>
</feature>
<gene>
    <name evidence="2" type="ORF">HID58_072217</name>
</gene>
<dbReference type="Proteomes" id="UP000824890">
    <property type="component" value="Unassembled WGS sequence"/>
</dbReference>
<keyword evidence="3" id="KW-1185">Reference proteome</keyword>
<name>A0ABQ7Z415_BRANA</name>
<dbReference type="EMBL" id="JAGKQM010000016">
    <property type="protein sequence ID" value="KAH0874855.1"/>
    <property type="molecule type" value="Genomic_DNA"/>
</dbReference>